<dbReference type="PANTHER" id="PTHR33490">
    <property type="entry name" value="BLR5614 PROTEIN-RELATED"/>
    <property type="match status" value="1"/>
</dbReference>
<dbReference type="SMART" id="SM00460">
    <property type="entry name" value="TGc"/>
    <property type="match status" value="1"/>
</dbReference>
<organism evidence="2 3">
    <name type="scientific">Zobellella denitrificans</name>
    <dbReference type="NCBI Taxonomy" id="347534"/>
    <lineage>
        <taxon>Bacteria</taxon>
        <taxon>Pseudomonadati</taxon>
        <taxon>Pseudomonadota</taxon>
        <taxon>Gammaproteobacteria</taxon>
        <taxon>Aeromonadales</taxon>
        <taxon>Aeromonadaceae</taxon>
        <taxon>Zobellella</taxon>
    </lineage>
</organism>
<dbReference type="InterPro" id="IPR018667">
    <property type="entry name" value="DUF2126"/>
</dbReference>
<gene>
    <name evidence="2" type="ORF">AN401_10395</name>
</gene>
<keyword evidence="3" id="KW-1185">Reference proteome</keyword>
<protein>
    <submittedName>
        <fullName evidence="2">IMP dehydrogenase</fullName>
    </submittedName>
</protein>
<dbReference type="Gene3D" id="3.10.620.30">
    <property type="match status" value="1"/>
</dbReference>
<proteinExistence type="predicted"/>
<dbReference type="EMBL" id="CP012621">
    <property type="protein sequence ID" value="ATG74215.1"/>
    <property type="molecule type" value="Genomic_DNA"/>
</dbReference>
<dbReference type="InterPro" id="IPR013589">
    <property type="entry name" value="Bac_transglu_N"/>
</dbReference>
<feature type="domain" description="Transglutaminase-like" evidence="1">
    <location>
        <begin position="172"/>
        <end position="248"/>
    </location>
</feature>
<dbReference type="AlphaFoldDB" id="A0A291HPY9"/>
<name>A0A291HPY9_9GAMM</name>
<dbReference type="Pfam" id="PF01841">
    <property type="entry name" value="Transglut_core"/>
    <property type="match status" value="1"/>
</dbReference>
<accession>A0A291HPY9</accession>
<evidence type="ECO:0000313" key="3">
    <source>
        <dbReference type="Proteomes" id="UP000217763"/>
    </source>
</evidence>
<dbReference type="InterPro" id="IPR038765">
    <property type="entry name" value="Papain-like_cys_pep_sf"/>
</dbReference>
<dbReference type="PANTHER" id="PTHR33490:SF1">
    <property type="entry name" value="SLL1233 PROTEIN"/>
    <property type="match status" value="1"/>
</dbReference>
<evidence type="ECO:0000259" key="1">
    <source>
        <dbReference type="SMART" id="SM00460"/>
    </source>
</evidence>
<dbReference type="Pfam" id="PF09899">
    <property type="entry name" value="DUF2126"/>
    <property type="match status" value="1"/>
</dbReference>
<reference evidence="3" key="1">
    <citation type="submission" date="2015-09" db="EMBL/GenBank/DDBJ databases">
        <authorList>
            <person name="Shao Z."/>
            <person name="Wang L."/>
        </authorList>
    </citation>
    <scope>NUCLEOTIDE SEQUENCE [LARGE SCALE GENOMIC DNA]</scope>
    <source>
        <strain evidence="3">F13-1</strain>
    </source>
</reference>
<sequence>MTIRVALRHVTRYDFDKPVSLSPHLVRLRPAPHCRTPIEAYSLKVSGGEYFINWQQDPFGNHLARLVFPEKLRHLQVEVEVIAPQTVINPFDFFVEDYAKAFPFEYPASLRKELAPYLELEEAGPRLNAWLSEVDPGTRPVVDFLVALNQRLQQDIDYNIRMEPGVQSPEETLSLRRGSCRDSAWLLVQIFRRLGLAARFVSGYLIQLTADVKALDGPSGTEADFTDLHAWTEVYIPGAGWVGLDPTSGLFAGEGHLPLAATPEPSSAAPISGFTDECEVEFSFDMQLTRIHEDPRVTKPYSDDQWQAVLALGEQVDERLQQQDLRLTMGGEPTFVSINDMDAAEWNTAAQGPTKRRLAEGLLRRLRPHFAPGSLVHYQQGKWYPGEPLPRWALACYWRKDGQPVWRDDRWLADIDKHYAVTAEHARLFGQALVKRLGIADKWLIPCFEDAYYYLWLEQRQPVDVELRGENLKDEENRRRLARLLERGLDEITGFALPLLMDQGGQRWRTGPWPVRRESLYLIPGDSPMGLRLPLSSLPLAGRDDQPQPASLFEQKPPLPDLHGEVASRYSDWQRRFEVAGHHQPAPGQQWQEQQAEQNNGTIHTALCLEPREGKLFLFMPPLPRLEDYLALLAAVEQTAAALELPVCIEGYAPPADPRLEKFMITPDPGVIEVNIMPAKSWPELVRNTEILYEEARLSRLGTEKFMLDGRHTGTGGGNHVTLGGETPADSPFLRRPDLLASLLCYWQHHPSLSYLFSGLFMGPTSQAPRVDEARHEALYELEIALQQMPVGEVPQPWMVDRLLRNLLTDITGNTHRAEFCIDKLYSPDSPTGRLGLVELRGFEMPPHARMSLMQQLLIRALVARFAAEPYRRPLVRWGTALHDRWLLPHYIWADLLDVLTDLRRQGLDFNPEWFAPFLEFRFPHYGQVCYDQVQLELRQAIEPWHVLGEEVSGSGTARYVDSSVERLQVRLSGYNPARHVLTCNGRRVPLTPTGVNGEAVAGVRYRAWQPASALHPLIPVQAPLVFDLVDSWNQRSLGGCTYHVAHPAGRNYESFPVNANEAEARRLARFWAMGHSQGPVVIPPESPAGEYPHTLDLRRHYRSAGDASL</sequence>
<dbReference type="Pfam" id="PF08379">
    <property type="entry name" value="Bact_transglu_N"/>
    <property type="match status" value="1"/>
</dbReference>
<dbReference type="Proteomes" id="UP000217763">
    <property type="component" value="Chromosome"/>
</dbReference>
<dbReference type="KEGG" id="zdf:AN401_10395"/>
<evidence type="ECO:0000313" key="2">
    <source>
        <dbReference type="EMBL" id="ATG74215.1"/>
    </source>
</evidence>
<dbReference type="InterPro" id="IPR002931">
    <property type="entry name" value="Transglutaminase-like"/>
</dbReference>
<dbReference type="SUPFAM" id="SSF54001">
    <property type="entry name" value="Cysteine proteinases"/>
    <property type="match status" value="1"/>
</dbReference>
<dbReference type="RefSeq" id="WP_096779316.1">
    <property type="nucleotide sequence ID" value="NZ_CP012621.1"/>
</dbReference>